<evidence type="ECO:0000256" key="2">
    <source>
        <dbReference type="ARBA" id="ARBA00022723"/>
    </source>
</evidence>
<dbReference type="GO" id="GO:0004065">
    <property type="term" value="F:arylsulfatase activity"/>
    <property type="evidence" value="ECO:0007669"/>
    <property type="project" value="TreeGrafter"/>
</dbReference>
<comment type="similarity">
    <text evidence="1">Belongs to the sulfatase family.</text>
</comment>
<dbReference type="RefSeq" id="WP_192749290.1">
    <property type="nucleotide sequence ID" value="NZ_BAABJL010000002.1"/>
</dbReference>
<dbReference type="AlphaFoldDB" id="A0A927MRM0"/>
<comment type="caution">
    <text evidence="6">The sequence shown here is derived from an EMBL/GenBank/DDBJ whole genome shotgun (WGS) entry which is preliminary data.</text>
</comment>
<dbReference type="InterPro" id="IPR000917">
    <property type="entry name" value="Sulfatase_N"/>
</dbReference>
<keyword evidence="3" id="KW-0378">Hydrolase</keyword>
<dbReference type="PROSITE" id="PS00149">
    <property type="entry name" value="SULFATASE_2"/>
    <property type="match status" value="1"/>
</dbReference>
<evidence type="ECO:0000256" key="1">
    <source>
        <dbReference type="ARBA" id="ARBA00008779"/>
    </source>
</evidence>
<evidence type="ECO:0000313" key="6">
    <source>
        <dbReference type="EMBL" id="MBE1604844.1"/>
    </source>
</evidence>
<dbReference type="Gene3D" id="3.40.720.10">
    <property type="entry name" value="Alkaline Phosphatase, subunit A"/>
    <property type="match status" value="1"/>
</dbReference>
<name>A0A927MRM0_9ACTN</name>
<keyword evidence="7" id="KW-1185">Reference proteome</keyword>
<dbReference type="GO" id="GO:0046872">
    <property type="term" value="F:metal ion binding"/>
    <property type="evidence" value="ECO:0007669"/>
    <property type="project" value="UniProtKB-KW"/>
</dbReference>
<dbReference type="PANTHER" id="PTHR42693:SF53">
    <property type="entry name" value="ENDO-4-O-SULFATASE"/>
    <property type="match status" value="1"/>
</dbReference>
<keyword evidence="2" id="KW-0479">Metal-binding</keyword>
<dbReference type="Proteomes" id="UP000638648">
    <property type="component" value="Unassembled WGS sequence"/>
</dbReference>
<dbReference type="SUPFAM" id="SSF53649">
    <property type="entry name" value="Alkaline phosphatase-like"/>
    <property type="match status" value="1"/>
</dbReference>
<dbReference type="InterPro" id="IPR017850">
    <property type="entry name" value="Alkaline_phosphatase_core_sf"/>
</dbReference>
<dbReference type="InterPro" id="IPR050738">
    <property type="entry name" value="Sulfatase"/>
</dbReference>
<evidence type="ECO:0000256" key="4">
    <source>
        <dbReference type="ARBA" id="ARBA00022837"/>
    </source>
</evidence>
<feature type="domain" description="Sulfatase N-terminal" evidence="5">
    <location>
        <begin position="6"/>
        <end position="346"/>
    </location>
</feature>
<accession>A0A927MRM0</accession>
<keyword evidence="4" id="KW-0106">Calcium</keyword>
<dbReference type="EMBL" id="JADBEM010000001">
    <property type="protein sequence ID" value="MBE1604844.1"/>
    <property type="molecule type" value="Genomic_DNA"/>
</dbReference>
<sequence length="484" mass="54239">MTRPAPNILLITTDQQRFDTIGPHAPDLLRTPHLDHLAHEGVRFDAAYAQTPICVPSRVCMMTGRSPFEHGMIRNGSSTSVMGRTETLPALLGDQGYTTAAIGKMHFTPPRARHGFDEMTLPDDYYRWLRESGIPERPMRTGLGQNELYPGAATVPAPLTLTSWIAEESMRFIRERRDPTTPFFLWTSFSKPHPPLDPPEPYASMYLNAPIPEPRYGDWSTDERCPEALLRQRQKHSFDLISPEVIRAARAAYYGLVTHIDYVLGSIFAALQDMDLFNDTLILFTSDHGEFLGDHHAGNKVMWHDVSARVPFLLRPPKSWRTGWHGTTSDALVTHADILPTLLAAAAGTPPDGGEGLNLLDVLSDQATPRPFLCGTAGEGPGDDVPQYFAITDGRWKYIWYPEGPSEQLFDLAEDPHELTDLSQKCDVAPHRERLTAYLREHTPNAVSEQGLVRIPPRDDSVADRRASSWPGYHTEWSVPDVRH</sequence>
<dbReference type="PANTHER" id="PTHR42693">
    <property type="entry name" value="ARYLSULFATASE FAMILY MEMBER"/>
    <property type="match status" value="1"/>
</dbReference>
<dbReference type="Pfam" id="PF00884">
    <property type="entry name" value="Sulfatase"/>
    <property type="match status" value="1"/>
</dbReference>
<proteinExistence type="inferred from homology"/>
<evidence type="ECO:0000313" key="7">
    <source>
        <dbReference type="Proteomes" id="UP000638648"/>
    </source>
</evidence>
<evidence type="ECO:0000259" key="5">
    <source>
        <dbReference type="Pfam" id="PF00884"/>
    </source>
</evidence>
<evidence type="ECO:0000256" key="3">
    <source>
        <dbReference type="ARBA" id="ARBA00022801"/>
    </source>
</evidence>
<dbReference type="InterPro" id="IPR024607">
    <property type="entry name" value="Sulfatase_CS"/>
</dbReference>
<reference evidence="6" key="1">
    <citation type="submission" date="2020-10" db="EMBL/GenBank/DDBJ databases">
        <title>Sequencing the genomes of 1000 actinobacteria strains.</title>
        <authorList>
            <person name="Klenk H.-P."/>
        </authorList>
    </citation>
    <scope>NUCLEOTIDE SEQUENCE</scope>
    <source>
        <strain evidence="6">DSM 45354</strain>
    </source>
</reference>
<protein>
    <submittedName>
        <fullName evidence="6">Arylsulfatase A-like enzyme</fullName>
    </submittedName>
</protein>
<organism evidence="6 7">
    <name type="scientific">Actinopolymorpha pittospori</name>
    <dbReference type="NCBI Taxonomy" id="648752"/>
    <lineage>
        <taxon>Bacteria</taxon>
        <taxon>Bacillati</taxon>
        <taxon>Actinomycetota</taxon>
        <taxon>Actinomycetes</taxon>
        <taxon>Propionibacteriales</taxon>
        <taxon>Actinopolymorphaceae</taxon>
        <taxon>Actinopolymorpha</taxon>
    </lineage>
</organism>
<gene>
    <name evidence="6" type="ORF">HEB94_001692</name>
</gene>